<dbReference type="InterPro" id="IPR013762">
    <property type="entry name" value="Integrase-like_cat_sf"/>
</dbReference>
<evidence type="ECO:0000259" key="10">
    <source>
        <dbReference type="PROSITE" id="PS51898"/>
    </source>
</evidence>
<keyword evidence="5 9" id="KW-0229">DNA integration</keyword>
<dbReference type="RefSeq" id="WP_319952136.1">
    <property type="nucleotide sequence ID" value="NZ_JAXAVX010000001.1"/>
</dbReference>
<keyword evidence="7 9" id="KW-0233">DNA recombination</keyword>
<dbReference type="PROSITE" id="PS51898">
    <property type="entry name" value="TYR_RECOMBINASE"/>
    <property type="match status" value="1"/>
</dbReference>
<dbReference type="InterPro" id="IPR004107">
    <property type="entry name" value="Integrase_SAM-like_N"/>
</dbReference>
<dbReference type="NCBIfam" id="NF001399">
    <property type="entry name" value="PRK00283.1"/>
    <property type="match status" value="1"/>
</dbReference>
<feature type="active site" evidence="9">
    <location>
        <position position="301"/>
    </location>
</feature>
<dbReference type="InterPro" id="IPR044068">
    <property type="entry name" value="CB"/>
</dbReference>
<dbReference type="Gene3D" id="1.10.150.130">
    <property type="match status" value="1"/>
</dbReference>
<protein>
    <recommendedName>
        <fullName evidence="9">Tyrosine recombinase XerC</fullName>
    </recommendedName>
</protein>
<keyword evidence="2 9" id="KW-0963">Cytoplasm</keyword>
<keyword evidence="13" id="KW-1185">Reference proteome</keyword>
<evidence type="ECO:0000256" key="1">
    <source>
        <dbReference type="ARBA" id="ARBA00004496"/>
    </source>
</evidence>
<comment type="caution">
    <text evidence="12">The sequence shown here is derived from an EMBL/GenBank/DDBJ whole genome shotgun (WGS) entry which is preliminary data.</text>
</comment>
<dbReference type="InterPro" id="IPR010998">
    <property type="entry name" value="Integrase_recombinase_N"/>
</dbReference>
<evidence type="ECO:0000256" key="7">
    <source>
        <dbReference type="ARBA" id="ARBA00023172"/>
    </source>
</evidence>
<feature type="active site" evidence="9">
    <location>
        <position position="180"/>
    </location>
</feature>
<gene>
    <name evidence="9" type="primary">xerC</name>
    <name evidence="12" type="ORF">SK069_00115</name>
</gene>
<keyword evidence="6 9" id="KW-0238">DNA-binding</keyword>
<comment type="function">
    <text evidence="9">Site-specific tyrosine recombinase, which acts by catalyzing the cutting and rejoining of the recombining DNA molecules. The XerC-XerD complex is essential to convert dimers of the bacterial chromosome into monomers to permit their segregation at cell division. It also contributes to the segregational stability of plasmids.</text>
</comment>
<feature type="domain" description="Tyr recombinase" evidence="10">
    <location>
        <begin position="127"/>
        <end position="323"/>
    </location>
</feature>
<keyword evidence="4 9" id="KW-0159">Chromosome partition</keyword>
<sequence>MQPVAAPADQRSLEALVLDFLAYLEFERGLSRNTLDAYRSDLQQYGAFLDRRDVGVLAATGEDITAFLDGLAAGGTNPDGTARRPAAAATIQRKAACLRSFYRHVRREGLLEADPTADVRGPRKREQLPKVLTRAEVAKLLAMPTAELEHGDASLLPGASVAIALRDRAILELMYACGLRASEATGLDVGDVDLEEGLLRTHGKGGKERLVPVGRRAVDAVTRYLRDVRGDLVGGGSERALFVNARGGRLSRQGLYKIVQRHARSAGLEGRMSPHTLRHSFATHLLAGGCDLRTLQEMLGHADIATTQMYTHLSAQRLQDVYRDAHPRAKRA</sequence>
<dbReference type="Gene3D" id="1.10.443.10">
    <property type="entry name" value="Intergrase catalytic core"/>
    <property type="match status" value="1"/>
</dbReference>
<dbReference type="InterPro" id="IPR011010">
    <property type="entry name" value="DNA_brk_join_enz"/>
</dbReference>
<dbReference type="InterPro" id="IPR050090">
    <property type="entry name" value="Tyrosine_recombinase_XerCD"/>
</dbReference>
<reference evidence="12 13" key="1">
    <citation type="submission" date="2023-11" db="EMBL/GenBank/DDBJ databases">
        <authorList>
            <person name="Xu M."/>
            <person name="Jiang T."/>
        </authorList>
    </citation>
    <scope>NUCLEOTIDE SEQUENCE [LARGE SCALE GENOMIC DNA]</scope>
    <source>
        <strain evidence="12 13">SD</strain>
    </source>
</reference>
<accession>A0ABU4VDW6</accession>
<feature type="domain" description="Core-binding (CB)" evidence="11">
    <location>
        <begin position="11"/>
        <end position="106"/>
    </location>
</feature>
<feature type="active site" evidence="9">
    <location>
        <position position="204"/>
    </location>
</feature>
<evidence type="ECO:0000313" key="13">
    <source>
        <dbReference type="Proteomes" id="UP001277761"/>
    </source>
</evidence>
<name>A0ABU4VDW6_9ACTN</name>
<evidence type="ECO:0000256" key="9">
    <source>
        <dbReference type="HAMAP-Rule" id="MF_01808"/>
    </source>
</evidence>
<dbReference type="EMBL" id="JAXAVX010000001">
    <property type="protein sequence ID" value="MDX8149983.1"/>
    <property type="molecule type" value="Genomic_DNA"/>
</dbReference>
<evidence type="ECO:0000256" key="2">
    <source>
        <dbReference type="ARBA" id="ARBA00022490"/>
    </source>
</evidence>
<dbReference type="InterPro" id="IPR002104">
    <property type="entry name" value="Integrase_catalytic"/>
</dbReference>
<feature type="active site" evidence="9">
    <location>
        <position position="278"/>
    </location>
</feature>
<organism evidence="12 13">
    <name type="scientific">Patulibacter brassicae</name>
    <dbReference type="NCBI Taxonomy" id="1705717"/>
    <lineage>
        <taxon>Bacteria</taxon>
        <taxon>Bacillati</taxon>
        <taxon>Actinomycetota</taxon>
        <taxon>Thermoleophilia</taxon>
        <taxon>Solirubrobacterales</taxon>
        <taxon>Patulibacteraceae</taxon>
        <taxon>Patulibacter</taxon>
    </lineage>
</organism>
<comment type="subunit">
    <text evidence="9">Forms a cyclic heterotetrameric complex composed of two molecules of XerC and two molecules of XerD.</text>
</comment>
<dbReference type="PROSITE" id="PS51900">
    <property type="entry name" value="CB"/>
    <property type="match status" value="1"/>
</dbReference>
<dbReference type="HAMAP" id="MF_01808">
    <property type="entry name" value="Recomb_XerC_XerD"/>
    <property type="match status" value="1"/>
</dbReference>
<evidence type="ECO:0000259" key="11">
    <source>
        <dbReference type="PROSITE" id="PS51900"/>
    </source>
</evidence>
<evidence type="ECO:0000256" key="3">
    <source>
        <dbReference type="ARBA" id="ARBA00022618"/>
    </source>
</evidence>
<dbReference type="InterPro" id="IPR023009">
    <property type="entry name" value="Tyrosine_recombinase_XerC/XerD"/>
</dbReference>
<dbReference type="CDD" id="cd00798">
    <property type="entry name" value="INT_XerDC_C"/>
    <property type="match status" value="1"/>
</dbReference>
<dbReference type="PANTHER" id="PTHR30349">
    <property type="entry name" value="PHAGE INTEGRASE-RELATED"/>
    <property type="match status" value="1"/>
</dbReference>
<feature type="active site" description="O-(3'-phospho-DNA)-tyrosine intermediate" evidence="9">
    <location>
        <position position="310"/>
    </location>
</feature>
<keyword evidence="3 9" id="KW-0132">Cell division</keyword>
<dbReference type="PANTHER" id="PTHR30349:SF81">
    <property type="entry name" value="TYROSINE RECOMBINASE XERC"/>
    <property type="match status" value="1"/>
</dbReference>
<comment type="similarity">
    <text evidence="9">Belongs to the 'phage' integrase family. XerC subfamily.</text>
</comment>
<proteinExistence type="inferred from homology"/>
<dbReference type="Proteomes" id="UP001277761">
    <property type="component" value="Unassembled WGS sequence"/>
</dbReference>
<feature type="active site" evidence="9">
    <location>
        <position position="275"/>
    </location>
</feature>
<dbReference type="SUPFAM" id="SSF56349">
    <property type="entry name" value="DNA breaking-rejoining enzymes"/>
    <property type="match status" value="1"/>
</dbReference>
<evidence type="ECO:0000256" key="6">
    <source>
        <dbReference type="ARBA" id="ARBA00023125"/>
    </source>
</evidence>
<evidence type="ECO:0000256" key="5">
    <source>
        <dbReference type="ARBA" id="ARBA00022908"/>
    </source>
</evidence>
<evidence type="ECO:0000256" key="4">
    <source>
        <dbReference type="ARBA" id="ARBA00022829"/>
    </source>
</evidence>
<dbReference type="Pfam" id="PF00589">
    <property type="entry name" value="Phage_integrase"/>
    <property type="match status" value="1"/>
</dbReference>
<comment type="subcellular location">
    <subcellularLocation>
        <location evidence="1 9">Cytoplasm</location>
    </subcellularLocation>
</comment>
<keyword evidence="8 9" id="KW-0131">Cell cycle</keyword>
<dbReference type="Pfam" id="PF02899">
    <property type="entry name" value="Phage_int_SAM_1"/>
    <property type="match status" value="1"/>
</dbReference>
<evidence type="ECO:0000313" key="12">
    <source>
        <dbReference type="EMBL" id="MDX8149983.1"/>
    </source>
</evidence>
<evidence type="ECO:0000256" key="8">
    <source>
        <dbReference type="ARBA" id="ARBA00023306"/>
    </source>
</evidence>